<dbReference type="Pfam" id="PF04509">
    <property type="entry name" value="CheC"/>
    <property type="match status" value="1"/>
</dbReference>
<dbReference type="Proteomes" id="UP000198717">
    <property type="component" value="Unassembled WGS sequence"/>
</dbReference>
<comment type="caution">
    <text evidence="4">The sequence shown here is derived from an EMBL/GenBank/DDBJ whole genome shotgun (WGS) entry which is preliminary data.</text>
</comment>
<evidence type="ECO:0000256" key="2">
    <source>
        <dbReference type="ARBA" id="ARBA00022801"/>
    </source>
</evidence>
<dbReference type="PANTHER" id="PTHR43693:SF1">
    <property type="entry name" value="PROTEIN PHOSPHATASE CHEZ"/>
    <property type="match status" value="1"/>
</dbReference>
<dbReference type="EMBL" id="BJVY01000049">
    <property type="protein sequence ID" value="GEL74491.1"/>
    <property type="molecule type" value="Genomic_DNA"/>
</dbReference>
<evidence type="ECO:0000313" key="4">
    <source>
        <dbReference type="EMBL" id="GEL74491.1"/>
    </source>
</evidence>
<dbReference type="PANTHER" id="PTHR43693">
    <property type="entry name" value="PROTEIN PHOSPHATASE CHEZ"/>
    <property type="match status" value="1"/>
</dbReference>
<keyword evidence="2" id="KW-0378">Hydrolase</keyword>
<evidence type="ECO:0000256" key="1">
    <source>
        <dbReference type="ARBA" id="ARBA00022500"/>
    </source>
</evidence>
<reference evidence="4 7" key="2">
    <citation type="submission" date="2019-07" db="EMBL/GenBank/DDBJ databases">
        <title>Whole genome shotgun sequence of Myxococcus virescens NBRC 100334.</title>
        <authorList>
            <person name="Hosoyama A."/>
            <person name="Uohara A."/>
            <person name="Ohji S."/>
            <person name="Ichikawa N."/>
        </authorList>
    </citation>
    <scope>NUCLEOTIDE SEQUENCE [LARGE SCALE GENOMIC DNA]</scope>
    <source>
        <strain evidence="4 7">NBRC 100334</strain>
    </source>
</reference>
<evidence type="ECO:0000313" key="6">
    <source>
        <dbReference type="Proteomes" id="UP000198717"/>
    </source>
</evidence>
<dbReference type="InterPro" id="IPR050992">
    <property type="entry name" value="CheZ_family_phosphatases"/>
</dbReference>
<protein>
    <submittedName>
        <fullName evidence="4">CheY-P-specific phosphatase CheC</fullName>
    </submittedName>
    <submittedName>
        <fullName evidence="5">Chemotaxis protein CheC</fullName>
    </submittedName>
</protein>
<dbReference type="CDD" id="cd17909">
    <property type="entry name" value="CheC_ClassI"/>
    <property type="match status" value="1"/>
</dbReference>
<evidence type="ECO:0000313" key="5">
    <source>
        <dbReference type="EMBL" id="SDD72099.1"/>
    </source>
</evidence>
<dbReference type="RefSeq" id="WP_090488048.1">
    <property type="nucleotide sequence ID" value="NZ_BJVY01000049.1"/>
</dbReference>
<evidence type="ECO:0000259" key="3">
    <source>
        <dbReference type="Pfam" id="PF04509"/>
    </source>
</evidence>
<keyword evidence="1" id="KW-0145">Chemotaxis</keyword>
<reference evidence="5 6" key="1">
    <citation type="submission" date="2016-10" db="EMBL/GenBank/DDBJ databases">
        <authorList>
            <person name="Varghese N."/>
            <person name="Submissions S."/>
        </authorList>
    </citation>
    <scope>NUCLEOTIDE SEQUENCE [LARGE SCALE GENOMIC DNA]</scope>
    <source>
        <strain evidence="5 6">DSM 2260</strain>
    </source>
</reference>
<keyword evidence="6" id="KW-1185">Reference proteome</keyword>
<name>A0A511HLM3_9BACT</name>
<sequence length="200" mass="20553">MSQPLHSDAQLDALREVANIGCGHAANALSRLMGGRKVDLSIPRVLLTGPSDAAELLGGAAPVVSGWLGIQGGLRGALLLVLPQQDGAALEALLLEGQPAIHQAERDSVMAETANIVASACLSAMGRLTGWKLVPTVPTVRRGRARDVVSDAVGQVEGDASSVVVLEARFLATAAPPVGGQLLLVLARDSIRDLLARLGV</sequence>
<dbReference type="Proteomes" id="UP000321224">
    <property type="component" value="Unassembled WGS sequence"/>
</dbReference>
<organism evidence="4 7">
    <name type="scientific">Myxococcus virescens</name>
    <dbReference type="NCBI Taxonomy" id="83456"/>
    <lineage>
        <taxon>Bacteria</taxon>
        <taxon>Pseudomonadati</taxon>
        <taxon>Myxococcota</taxon>
        <taxon>Myxococcia</taxon>
        <taxon>Myxococcales</taxon>
        <taxon>Cystobacterineae</taxon>
        <taxon>Myxococcaceae</taxon>
        <taxon>Myxococcus</taxon>
    </lineage>
</organism>
<evidence type="ECO:0000313" key="7">
    <source>
        <dbReference type="Proteomes" id="UP000321224"/>
    </source>
</evidence>
<dbReference type="InterPro" id="IPR028976">
    <property type="entry name" value="CheC-like_sf"/>
</dbReference>
<dbReference type="InterPro" id="IPR007597">
    <property type="entry name" value="CheC"/>
</dbReference>
<dbReference type="AlphaFoldDB" id="A0A511HLM3"/>
<feature type="domain" description="CheC-like protein" evidence="3">
    <location>
        <begin position="10"/>
        <end position="46"/>
    </location>
</feature>
<proteinExistence type="predicted"/>
<accession>A0A511HLM3</accession>
<dbReference type="GO" id="GO:0016787">
    <property type="term" value="F:hydrolase activity"/>
    <property type="evidence" value="ECO:0007669"/>
    <property type="project" value="UniProtKB-KW"/>
</dbReference>
<gene>
    <name evidence="4" type="primary">cheC</name>
    <name evidence="4" type="ORF">MVI01_62750</name>
    <name evidence="5" type="ORF">SAMN04488504_102412</name>
</gene>
<dbReference type="EMBL" id="FNAJ01000002">
    <property type="protein sequence ID" value="SDD72099.1"/>
    <property type="molecule type" value="Genomic_DNA"/>
</dbReference>
<dbReference type="GO" id="GO:0006935">
    <property type="term" value="P:chemotaxis"/>
    <property type="evidence" value="ECO:0007669"/>
    <property type="project" value="UniProtKB-KW"/>
</dbReference>
<dbReference type="SUPFAM" id="SSF103039">
    <property type="entry name" value="CheC-like"/>
    <property type="match status" value="1"/>
</dbReference>
<dbReference type="Gene3D" id="3.40.1550.10">
    <property type="entry name" value="CheC-like"/>
    <property type="match status" value="1"/>
</dbReference>